<keyword evidence="15" id="KW-1185">Reference proteome</keyword>
<dbReference type="SUPFAM" id="SSF56837">
    <property type="entry name" value="Colicin"/>
    <property type="match status" value="1"/>
</dbReference>
<comment type="subcellular location">
    <subcellularLocation>
        <location evidence="3">Membrane</location>
    </subcellularLocation>
</comment>
<keyword evidence="10 12" id="KW-0472">Membrane</keyword>
<feature type="coiled-coil region" evidence="11">
    <location>
        <begin position="34"/>
        <end position="61"/>
    </location>
</feature>
<evidence type="ECO:0000256" key="9">
    <source>
        <dbReference type="ARBA" id="ARBA00023048"/>
    </source>
</evidence>
<feature type="coiled-coil region" evidence="11">
    <location>
        <begin position="150"/>
        <end position="177"/>
    </location>
</feature>
<dbReference type="PRINTS" id="PR00280">
    <property type="entry name" value="CHANLCOLICIN"/>
</dbReference>
<keyword evidence="6 12" id="KW-0812">Transmembrane</keyword>
<evidence type="ECO:0000313" key="15">
    <source>
        <dbReference type="Proteomes" id="UP000296284"/>
    </source>
</evidence>
<keyword evidence="11" id="KW-0175">Coiled coil</keyword>
<protein>
    <recommendedName>
        <fullName evidence="13">Channel forming colicins domain-containing protein</fullName>
    </recommendedName>
</protein>
<evidence type="ECO:0000256" key="5">
    <source>
        <dbReference type="ARBA" id="ARBA00022529"/>
    </source>
</evidence>
<name>A0ABX5T9X0_9ENTR</name>
<evidence type="ECO:0000256" key="10">
    <source>
        <dbReference type="ARBA" id="ARBA00023136"/>
    </source>
</evidence>
<comment type="function">
    <text evidence="2">Colicins are polypeptide toxins produced by and active against E.coli and closely related bacteria.</text>
</comment>
<dbReference type="Gene3D" id="1.10.490.30">
    <property type="entry name" value="Colicin"/>
    <property type="match status" value="1"/>
</dbReference>
<gene>
    <name evidence="14" type="ORF">E4Z61_06480</name>
</gene>
<sequence length="359" mass="40470">MNKPKSPFDEDEDFIVPMSEGMKGIYREESDNKIKYATNLEADLEKKLQQLNHDVATFEKQVNEFSGHVSEFELAKMQLALSKVKYERDNSALLKTEASKRRAREQYLKQNNEQWFLSLENPGRVKQQLKVVRAELSRLFAIDKDMDIKVEQAKKALAAAKEDVQKKQKKVDELKSKDAEQIKDALKVTADFYNQLTGKLGEHSSKVAKELAEASRGKQINGVDDALKSFDKFRNNLNKKYSLKDRQAISHALESINRAEMAKSFGIYSKAFGFVSKSLDRLDVAVELQKALTTDNWRPFFVKMESLAAGRVASAVTAWTFALMVGTPVGILGFAIIMAAMSALVNDSLMEDINKLIGI</sequence>
<comment type="function">
    <text evidence="1">This colicin is a channel-forming colicin. This class of transmembrane toxins depolarize the cytoplasmic membrane, leading to dissipation of cellular energy.</text>
</comment>
<dbReference type="Pfam" id="PF01024">
    <property type="entry name" value="Colicin"/>
    <property type="match status" value="1"/>
</dbReference>
<evidence type="ECO:0000256" key="6">
    <source>
        <dbReference type="ARBA" id="ARBA00022692"/>
    </source>
</evidence>
<comment type="similarity">
    <text evidence="4">Belongs to the channel forming colicin family.</text>
</comment>
<keyword evidence="7 12" id="KW-1133">Transmembrane helix</keyword>
<dbReference type="PROSITE" id="PS00276">
    <property type="entry name" value="CHANNEL_COLICIN"/>
    <property type="match status" value="1"/>
</dbReference>
<feature type="domain" description="Channel forming colicins" evidence="13">
    <location>
        <begin position="294"/>
        <end position="305"/>
    </location>
</feature>
<accession>A0ABX5T9X0</accession>
<feature type="transmembrane region" description="Helical" evidence="12">
    <location>
        <begin position="319"/>
        <end position="345"/>
    </location>
</feature>
<evidence type="ECO:0000256" key="2">
    <source>
        <dbReference type="ARBA" id="ARBA00003197"/>
    </source>
</evidence>
<reference evidence="14 15" key="1">
    <citation type="submission" date="2019-03" db="EMBL/GenBank/DDBJ databases">
        <title>Complete genome sequence of Citrobacter sp. SNU WT2 isolated from diseased rainbow trout.</title>
        <authorList>
            <person name="Oh W.T."/>
            <person name="Park S.C."/>
        </authorList>
    </citation>
    <scope>NUCLEOTIDE SEQUENCE [LARGE SCALE GENOMIC DNA]</scope>
    <source>
        <strain evidence="14 15">SNU WT2</strain>
    </source>
</reference>
<dbReference type="EMBL" id="CP038469">
    <property type="protein sequence ID" value="QBX83245.1"/>
    <property type="molecule type" value="Genomic_DNA"/>
</dbReference>
<organism evidence="14 15">
    <name type="scientific">Citrobacter tructae</name>
    <dbReference type="NCBI Taxonomy" id="2562449"/>
    <lineage>
        <taxon>Bacteria</taxon>
        <taxon>Pseudomonadati</taxon>
        <taxon>Pseudomonadota</taxon>
        <taxon>Gammaproteobacteria</taxon>
        <taxon>Enterobacterales</taxon>
        <taxon>Enterobacteriaceae</taxon>
        <taxon>Citrobacter</taxon>
    </lineage>
</organism>
<evidence type="ECO:0000256" key="4">
    <source>
        <dbReference type="ARBA" id="ARBA00007595"/>
    </source>
</evidence>
<evidence type="ECO:0000256" key="7">
    <source>
        <dbReference type="ARBA" id="ARBA00022989"/>
    </source>
</evidence>
<evidence type="ECO:0000256" key="8">
    <source>
        <dbReference type="ARBA" id="ARBA00023022"/>
    </source>
</evidence>
<evidence type="ECO:0000256" key="1">
    <source>
        <dbReference type="ARBA" id="ARBA00002178"/>
    </source>
</evidence>
<evidence type="ECO:0000256" key="3">
    <source>
        <dbReference type="ARBA" id="ARBA00004370"/>
    </source>
</evidence>
<evidence type="ECO:0000256" key="11">
    <source>
        <dbReference type="SAM" id="Coils"/>
    </source>
</evidence>
<evidence type="ECO:0000313" key="14">
    <source>
        <dbReference type="EMBL" id="QBX83245.1"/>
    </source>
</evidence>
<keyword evidence="9" id="KW-0078">Bacteriocin</keyword>
<evidence type="ECO:0000256" key="12">
    <source>
        <dbReference type="SAM" id="Phobius"/>
    </source>
</evidence>
<dbReference type="Proteomes" id="UP000296284">
    <property type="component" value="Chromosome"/>
</dbReference>
<proteinExistence type="inferred from homology"/>
<dbReference type="InterPro" id="IPR000293">
    <property type="entry name" value="Channel_colicin_C"/>
</dbReference>
<keyword evidence="8" id="KW-0044">Antibiotic</keyword>
<dbReference type="InterPro" id="IPR038283">
    <property type="entry name" value="Channel_colicin_C_sf"/>
</dbReference>
<keyword evidence="5" id="KW-0929">Antimicrobial</keyword>
<evidence type="ECO:0000259" key="13">
    <source>
        <dbReference type="PROSITE" id="PS00276"/>
    </source>
</evidence>